<gene>
    <name evidence="1" type="ORF">FYJ80_10930</name>
</gene>
<protein>
    <submittedName>
        <fullName evidence="1">Uncharacterized protein</fullName>
    </submittedName>
</protein>
<proteinExistence type="predicted"/>
<organism evidence="1 2">
    <name type="scientific">Bullifex porci</name>
    <dbReference type="NCBI Taxonomy" id="2606638"/>
    <lineage>
        <taxon>Bacteria</taxon>
        <taxon>Pseudomonadati</taxon>
        <taxon>Spirochaetota</taxon>
        <taxon>Spirochaetia</taxon>
        <taxon>Spirochaetales</taxon>
        <taxon>Spirochaetaceae</taxon>
        <taxon>Bullifex</taxon>
    </lineage>
</organism>
<name>A0A7X2PE52_9SPIO</name>
<dbReference type="AlphaFoldDB" id="A0A7X2PE52"/>
<sequence length="152" mass="17605">MKKIIMSKVNAAFNDCYNKVNSLAKDASLADKYEAILPWNKTCSENFPPCYECFTEENENYKNWKDVEGFLPNITFTKCCNNEIEFSFDNKFVNLMVFALIVEVNGADITYYSDSAIEYSSGYSKESLEKAFEIRGLNFHQEDDYKIIISHK</sequence>
<dbReference type="RefSeq" id="WP_154426883.1">
    <property type="nucleotide sequence ID" value="NZ_VUNN01000034.1"/>
</dbReference>
<evidence type="ECO:0000313" key="1">
    <source>
        <dbReference type="EMBL" id="MSU07271.1"/>
    </source>
</evidence>
<reference evidence="1 2" key="1">
    <citation type="submission" date="2019-08" db="EMBL/GenBank/DDBJ databases">
        <title>In-depth cultivation of the pig gut microbiome towards novel bacterial diversity and tailored functional studies.</title>
        <authorList>
            <person name="Wylensek D."/>
            <person name="Hitch T.C.A."/>
            <person name="Clavel T."/>
        </authorList>
    </citation>
    <scope>NUCLEOTIDE SEQUENCE [LARGE SCALE GENOMIC DNA]</scope>
    <source>
        <strain evidence="1 2">NM-380-WT-3C1</strain>
    </source>
</reference>
<accession>A0A7X2PE52</accession>
<dbReference type="Proteomes" id="UP000460549">
    <property type="component" value="Unassembled WGS sequence"/>
</dbReference>
<keyword evidence="2" id="KW-1185">Reference proteome</keyword>
<dbReference type="EMBL" id="VUNN01000034">
    <property type="protein sequence ID" value="MSU07271.1"/>
    <property type="molecule type" value="Genomic_DNA"/>
</dbReference>
<comment type="caution">
    <text evidence="1">The sequence shown here is derived from an EMBL/GenBank/DDBJ whole genome shotgun (WGS) entry which is preliminary data.</text>
</comment>
<evidence type="ECO:0000313" key="2">
    <source>
        <dbReference type="Proteomes" id="UP000460549"/>
    </source>
</evidence>